<keyword evidence="6" id="KW-0509">mRNA transport</keyword>
<evidence type="ECO:0000256" key="2">
    <source>
        <dbReference type="ARBA" id="ARBA00004567"/>
    </source>
</evidence>
<dbReference type="EMBL" id="KZ613847">
    <property type="protein sequence ID" value="PMD56754.1"/>
    <property type="molecule type" value="Genomic_DNA"/>
</dbReference>
<keyword evidence="11 14" id="KW-0472">Membrane</keyword>
<dbReference type="GO" id="GO:0015031">
    <property type="term" value="P:protein transport"/>
    <property type="evidence" value="ECO:0007669"/>
    <property type="project" value="UniProtKB-KW"/>
</dbReference>
<proteinExistence type="inferred from homology"/>
<dbReference type="PANTHER" id="PTHR13269:SF6">
    <property type="entry name" value="NUCLEOPORIN NDC1"/>
    <property type="match status" value="1"/>
</dbReference>
<name>A0A2J6T151_9HELO</name>
<keyword evidence="7" id="KW-0653">Protein transport</keyword>
<dbReference type="GeneID" id="36585175"/>
<dbReference type="GO" id="GO:0031965">
    <property type="term" value="C:nuclear membrane"/>
    <property type="evidence" value="ECO:0007669"/>
    <property type="project" value="UniProtKB-SubCell"/>
</dbReference>
<dbReference type="Proteomes" id="UP000235371">
    <property type="component" value="Unassembled WGS sequence"/>
</dbReference>
<sequence length="648" mass="72719">MPPAPRIRPYKDFLTPALHRRFATATVILLGLCYLESVFIGEWNSLIWSWLPFGRAGIRTGLLFIPAFMVFVLRVAQLHVGIRTSYSAWYTFRTYALRYDVLQTIGWYCLSAYLFSEIFIWSAPNRADLNRIKLIPKTDRTALNERPIYLTSFLFFVALVQAGVHLFYDYDRLDMPVSKTGVEASSDPKSPLVVPPTQKLKKKFPFLVLSSAKRATALAALAPFMYSIDFGIYPYSVRRFAWGFTRGWAKIFWTLPKSNSLPSTRPFHWSVLVHTAVAGFLLTLLWELANAAFTAYVAQEPLKNGRPITYESRDPNGSLLTGLRGKKLQTRAFAFWELVYIAERFEGRRKAIFEDIDRKGGSTWSQVLGICLEVITGIDSRIAAYQAPQVVTAKLVTTQKPDANSTLPRLGQPLKDGLKQPGDIFSQPPKHGSVGVRIEAVGKFAKDHGQSPPGALSPKTRKLLERAEGVILTQEQKEALASQGFVGLFKDLISWFLQTGSGKPFRQEYRRKLAAIVLGQPYGDVGVIVDAVDALTRFAVCSLKEDKFGNVQRDVKLIIRTFTTTVTKLDGFKKSIGVHWTDIEKKQESPETDTILVALRSGLNQLVEAFGDYSEDLRLSQSEMRMAREAATPAPASAPARPEMEQRK</sequence>
<dbReference type="InterPro" id="IPR019049">
    <property type="entry name" value="Nucleoporin_prot_Ndc1/Nup"/>
</dbReference>
<gene>
    <name evidence="15" type="ORF">K444DRAFT_565341</name>
</gene>
<dbReference type="GO" id="GO:0005816">
    <property type="term" value="C:spindle pole body"/>
    <property type="evidence" value="ECO:0007669"/>
    <property type="project" value="TreeGrafter"/>
</dbReference>
<dbReference type="Pfam" id="PF09531">
    <property type="entry name" value="Ndc1_Nup"/>
    <property type="match status" value="1"/>
</dbReference>
<dbReference type="PANTHER" id="PTHR13269">
    <property type="entry name" value="NUCLEOPORIN NDC1"/>
    <property type="match status" value="1"/>
</dbReference>
<protein>
    <recommendedName>
        <fullName evidence="17">Nuclear envelope protein</fullName>
    </recommendedName>
</protein>
<dbReference type="RefSeq" id="XP_024733658.1">
    <property type="nucleotide sequence ID" value="XM_024877098.1"/>
</dbReference>
<organism evidence="15 16">
    <name type="scientific">Hyaloscypha bicolor E</name>
    <dbReference type="NCBI Taxonomy" id="1095630"/>
    <lineage>
        <taxon>Eukaryota</taxon>
        <taxon>Fungi</taxon>
        <taxon>Dikarya</taxon>
        <taxon>Ascomycota</taxon>
        <taxon>Pezizomycotina</taxon>
        <taxon>Leotiomycetes</taxon>
        <taxon>Helotiales</taxon>
        <taxon>Hyaloscyphaceae</taxon>
        <taxon>Hyaloscypha</taxon>
        <taxon>Hyaloscypha bicolor</taxon>
    </lineage>
</organism>
<evidence type="ECO:0000256" key="5">
    <source>
        <dbReference type="ARBA" id="ARBA00022692"/>
    </source>
</evidence>
<dbReference type="GO" id="GO:0106166">
    <property type="term" value="F:spindle pole body-nuclear membrane anchor activity"/>
    <property type="evidence" value="ECO:0007669"/>
    <property type="project" value="TreeGrafter"/>
</dbReference>
<evidence type="ECO:0000256" key="7">
    <source>
        <dbReference type="ARBA" id="ARBA00022927"/>
    </source>
</evidence>
<evidence type="ECO:0000313" key="16">
    <source>
        <dbReference type="Proteomes" id="UP000235371"/>
    </source>
</evidence>
<evidence type="ECO:0000256" key="12">
    <source>
        <dbReference type="ARBA" id="ARBA00023242"/>
    </source>
</evidence>
<keyword evidence="10" id="KW-0906">Nuclear pore complex</keyword>
<keyword evidence="9" id="KW-0811">Translocation</keyword>
<evidence type="ECO:0000256" key="8">
    <source>
        <dbReference type="ARBA" id="ARBA00022989"/>
    </source>
</evidence>
<evidence type="ECO:0000256" key="1">
    <source>
        <dbReference type="ARBA" id="ARBA00004232"/>
    </source>
</evidence>
<keyword evidence="4" id="KW-0813">Transport</keyword>
<evidence type="ECO:0000256" key="10">
    <source>
        <dbReference type="ARBA" id="ARBA00023132"/>
    </source>
</evidence>
<evidence type="ECO:0000256" key="3">
    <source>
        <dbReference type="ARBA" id="ARBA00005760"/>
    </source>
</evidence>
<evidence type="ECO:0000256" key="9">
    <source>
        <dbReference type="ARBA" id="ARBA00023010"/>
    </source>
</evidence>
<feature type="transmembrane region" description="Helical" evidence="14">
    <location>
        <begin position="61"/>
        <end position="80"/>
    </location>
</feature>
<evidence type="ECO:0000256" key="14">
    <source>
        <dbReference type="SAM" id="Phobius"/>
    </source>
</evidence>
<feature type="transmembrane region" description="Helical" evidence="14">
    <location>
        <begin position="21"/>
        <end position="41"/>
    </location>
</feature>
<dbReference type="GO" id="GO:0051028">
    <property type="term" value="P:mRNA transport"/>
    <property type="evidence" value="ECO:0007669"/>
    <property type="project" value="UniProtKB-KW"/>
</dbReference>
<dbReference type="AlphaFoldDB" id="A0A2J6T151"/>
<evidence type="ECO:0000256" key="13">
    <source>
        <dbReference type="SAM" id="MobiDB-lite"/>
    </source>
</evidence>
<dbReference type="GO" id="GO:0070631">
    <property type="term" value="P:spindle pole body localization"/>
    <property type="evidence" value="ECO:0007669"/>
    <property type="project" value="TreeGrafter"/>
</dbReference>
<keyword evidence="16" id="KW-1185">Reference proteome</keyword>
<dbReference type="STRING" id="1095630.A0A2J6T151"/>
<evidence type="ECO:0000256" key="4">
    <source>
        <dbReference type="ARBA" id="ARBA00022448"/>
    </source>
</evidence>
<accession>A0A2J6T151</accession>
<comment type="subcellular location">
    <subcellularLocation>
        <location evidence="1">Nucleus membrane</location>
        <topology evidence="1">Multi-pass membrane protein</topology>
    </subcellularLocation>
    <subcellularLocation>
        <location evidence="2">Nucleus</location>
        <location evidence="2">Nuclear pore complex</location>
    </subcellularLocation>
</comment>
<keyword evidence="8 14" id="KW-1133">Transmembrane helix</keyword>
<dbReference type="GO" id="GO:0070762">
    <property type="term" value="C:nuclear pore transmembrane ring"/>
    <property type="evidence" value="ECO:0007669"/>
    <property type="project" value="TreeGrafter"/>
</dbReference>
<evidence type="ECO:0000313" key="15">
    <source>
        <dbReference type="EMBL" id="PMD56754.1"/>
    </source>
</evidence>
<comment type="similarity">
    <text evidence="3">Belongs to the NDC1 family.</text>
</comment>
<feature type="compositionally biased region" description="Low complexity" evidence="13">
    <location>
        <begin position="629"/>
        <end position="641"/>
    </location>
</feature>
<feature type="transmembrane region" description="Helical" evidence="14">
    <location>
        <begin position="148"/>
        <end position="168"/>
    </location>
</feature>
<dbReference type="OrthoDB" id="67850at2759"/>
<keyword evidence="5 14" id="KW-0812">Transmembrane</keyword>
<feature type="transmembrane region" description="Helical" evidence="14">
    <location>
        <begin position="101"/>
        <end position="121"/>
    </location>
</feature>
<evidence type="ECO:0000256" key="6">
    <source>
        <dbReference type="ARBA" id="ARBA00022816"/>
    </source>
</evidence>
<evidence type="ECO:0000256" key="11">
    <source>
        <dbReference type="ARBA" id="ARBA00023136"/>
    </source>
</evidence>
<keyword evidence="12" id="KW-0539">Nucleus</keyword>
<dbReference type="InParanoid" id="A0A2J6T151"/>
<feature type="transmembrane region" description="Helical" evidence="14">
    <location>
        <begin position="267"/>
        <end position="286"/>
    </location>
</feature>
<reference evidence="15 16" key="1">
    <citation type="submission" date="2016-04" db="EMBL/GenBank/DDBJ databases">
        <title>A degradative enzymes factory behind the ericoid mycorrhizal symbiosis.</title>
        <authorList>
            <consortium name="DOE Joint Genome Institute"/>
            <person name="Martino E."/>
            <person name="Morin E."/>
            <person name="Grelet G."/>
            <person name="Kuo A."/>
            <person name="Kohler A."/>
            <person name="Daghino S."/>
            <person name="Barry K."/>
            <person name="Choi C."/>
            <person name="Cichocki N."/>
            <person name="Clum A."/>
            <person name="Copeland A."/>
            <person name="Hainaut M."/>
            <person name="Haridas S."/>
            <person name="Labutti K."/>
            <person name="Lindquist E."/>
            <person name="Lipzen A."/>
            <person name="Khouja H.-R."/>
            <person name="Murat C."/>
            <person name="Ohm R."/>
            <person name="Olson A."/>
            <person name="Spatafora J."/>
            <person name="Veneault-Fourrey C."/>
            <person name="Henrissat B."/>
            <person name="Grigoriev I."/>
            <person name="Martin F."/>
            <person name="Perotto S."/>
        </authorList>
    </citation>
    <scope>NUCLEOTIDE SEQUENCE [LARGE SCALE GENOMIC DNA]</scope>
    <source>
        <strain evidence="15 16">E</strain>
    </source>
</reference>
<evidence type="ECO:0008006" key="17">
    <source>
        <dbReference type="Google" id="ProtNLM"/>
    </source>
</evidence>
<dbReference type="GO" id="GO:0006999">
    <property type="term" value="P:nuclear pore organization"/>
    <property type="evidence" value="ECO:0007669"/>
    <property type="project" value="TreeGrafter"/>
</dbReference>
<feature type="region of interest" description="Disordered" evidence="13">
    <location>
        <begin position="625"/>
        <end position="648"/>
    </location>
</feature>